<protein>
    <recommendedName>
        <fullName evidence="2">Dicarboxylate carrier MatC N-terminal domain-containing protein</fullName>
    </recommendedName>
</protein>
<proteinExistence type="predicted"/>
<dbReference type="InterPro" id="IPR009827">
    <property type="entry name" value="MatC_N"/>
</dbReference>
<keyword evidence="1" id="KW-0472">Membrane</keyword>
<dbReference type="Proteomes" id="UP000316406">
    <property type="component" value="Unassembled WGS sequence"/>
</dbReference>
<evidence type="ECO:0000259" key="2">
    <source>
        <dbReference type="Pfam" id="PF07158"/>
    </source>
</evidence>
<dbReference type="AlphaFoldDB" id="A0A556CMG7"/>
<organism evidence="3 4">
    <name type="scientific">Brevibacterium aurantiacum</name>
    <dbReference type="NCBI Taxonomy" id="273384"/>
    <lineage>
        <taxon>Bacteria</taxon>
        <taxon>Bacillati</taxon>
        <taxon>Actinomycetota</taxon>
        <taxon>Actinomycetes</taxon>
        <taxon>Micrococcales</taxon>
        <taxon>Brevibacteriaceae</taxon>
        <taxon>Brevibacterium</taxon>
    </lineage>
</organism>
<feature type="transmembrane region" description="Helical" evidence="1">
    <location>
        <begin position="23"/>
        <end position="41"/>
    </location>
</feature>
<feature type="transmembrane region" description="Helical" evidence="1">
    <location>
        <begin position="349"/>
        <end position="368"/>
    </location>
</feature>
<feature type="transmembrane region" description="Helical" evidence="1">
    <location>
        <begin position="227"/>
        <end position="258"/>
    </location>
</feature>
<sequence>MSAELICVIVLGLMFVIGTWRDINMGLLGFVAAAGVGGLVLHQAPEEFLAGFPVDLFLTLVGLTYLFGFAQNNGVIEVIVNWCVKLVGGRTALMPWIFFALTAILISLGALFAVAIIAPLALSFARKHRINQFMVGLLVVHGALAGAFSPISVYGIFINDYLAKNGLTPTPLSLFLAPLIFNLVFALVVYFVLHRRPGLRAEADDALSAETERPSTIRLTRSQVPTLIGLIAMALSVLIFSWDVGIVTITIAVVLTFINPAAGKAAMTKVSWSVVILITGVLTYIAVLQAAGTVGWVSAGISAIGIPLLAALLLFYMSGLISALASSLAIIGVVIALAVPFLESGDVHVGGFVAALAIAATIVDISPFSTNGAMLLANVHTTIRDRYYKQMIGYAGLMCLIGPGLAWVVAAVPTVLTR</sequence>
<gene>
    <name evidence="3" type="ORF">FO013_03450</name>
</gene>
<feature type="transmembrane region" description="Helical" evidence="1">
    <location>
        <begin position="172"/>
        <end position="193"/>
    </location>
</feature>
<evidence type="ECO:0000256" key="1">
    <source>
        <dbReference type="SAM" id="Phobius"/>
    </source>
</evidence>
<keyword evidence="1" id="KW-0812">Transmembrane</keyword>
<dbReference type="RefSeq" id="WP_143921175.1">
    <property type="nucleotide sequence ID" value="NZ_VLTK01000002.1"/>
</dbReference>
<feature type="transmembrane region" description="Helical" evidence="1">
    <location>
        <begin position="323"/>
        <end position="342"/>
    </location>
</feature>
<feature type="transmembrane region" description="Helical" evidence="1">
    <location>
        <begin position="96"/>
        <end position="122"/>
    </location>
</feature>
<feature type="transmembrane region" description="Helical" evidence="1">
    <location>
        <begin position="48"/>
        <end position="67"/>
    </location>
</feature>
<feature type="domain" description="Dicarboxylate carrier MatC N-terminal" evidence="2">
    <location>
        <begin position="1"/>
        <end position="147"/>
    </location>
</feature>
<feature type="transmembrane region" description="Helical" evidence="1">
    <location>
        <begin position="294"/>
        <end position="317"/>
    </location>
</feature>
<reference evidence="3 4" key="1">
    <citation type="submission" date="2019-07" db="EMBL/GenBank/DDBJ databases">
        <title>Draft genome sequence of Brevibacterium aurantiacum XU54 isolated from Xinjiang China.</title>
        <authorList>
            <person name="Xu X."/>
        </authorList>
    </citation>
    <scope>NUCLEOTIDE SEQUENCE [LARGE SCALE GENOMIC DNA]</scope>
    <source>
        <strain evidence="3 4">XU54</strain>
    </source>
</reference>
<accession>A0A556CMG7</accession>
<evidence type="ECO:0000313" key="4">
    <source>
        <dbReference type="Proteomes" id="UP000316406"/>
    </source>
</evidence>
<comment type="caution">
    <text evidence="3">The sequence shown here is derived from an EMBL/GenBank/DDBJ whole genome shotgun (WGS) entry which is preliminary data.</text>
</comment>
<feature type="transmembrane region" description="Helical" evidence="1">
    <location>
        <begin position="270"/>
        <end position="287"/>
    </location>
</feature>
<keyword evidence="1" id="KW-1133">Transmembrane helix</keyword>
<dbReference type="EMBL" id="VLTK01000002">
    <property type="protein sequence ID" value="TSI18622.1"/>
    <property type="molecule type" value="Genomic_DNA"/>
</dbReference>
<evidence type="ECO:0000313" key="3">
    <source>
        <dbReference type="EMBL" id="TSI18622.1"/>
    </source>
</evidence>
<dbReference type="Pfam" id="PF07158">
    <property type="entry name" value="MatC_N"/>
    <property type="match status" value="1"/>
</dbReference>
<feature type="transmembrane region" description="Helical" evidence="1">
    <location>
        <begin position="134"/>
        <end position="157"/>
    </location>
</feature>
<dbReference type="OrthoDB" id="8738207at2"/>
<keyword evidence="4" id="KW-1185">Reference proteome</keyword>
<name>A0A556CMG7_BREAU</name>
<feature type="transmembrane region" description="Helical" evidence="1">
    <location>
        <begin position="391"/>
        <end position="416"/>
    </location>
</feature>